<dbReference type="EMBL" id="CP070505">
    <property type="protein sequence ID" value="QSL95061.1"/>
    <property type="molecule type" value="Genomic_DNA"/>
</dbReference>
<evidence type="ECO:0000313" key="5">
    <source>
        <dbReference type="Proteomes" id="UP000663658"/>
    </source>
</evidence>
<dbReference type="Pfam" id="PF00293">
    <property type="entry name" value="NUDIX"/>
    <property type="match status" value="1"/>
</dbReference>
<dbReference type="Proteomes" id="UP000663658">
    <property type="component" value="Chromosome"/>
</dbReference>
<comment type="cofactor">
    <cofactor evidence="1">
        <name>Mg(2+)</name>
        <dbReference type="ChEBI" id="CHEBI:18420"/>
    </cofactor>
</comment>
<protein>
    <submittedName>
        <fullName evidence="4">NUDIX domain-containing protein</fullName>
    </submittedName>
</protein>
<evidence type="ECO:0000256" key="2">
    <source>
        <dbReference type="ARBA" id="ARBA00022801"/>
    </source>
</evidence>
<dbReference type="SUPFAM" id="SSF55811">
    <property type="entry name" value="Nudix"/>
    <property type="match status" value="1"/>
</dbReference>
<dbReference type="Gene3D" id="3.90.79.10">
    <property type="entry name" value="Nucleoside Triphosphate Pyrophosphohydrolase"/>
    <property type="match status" value="1"/>
</dbReference>
<sequence>MTPTKSCPVVLRNGDEVEILAFQHPIAGLQLVKGTIEPGENPREAAVRELAEEAGILAADVTSDLGLWASGYQDQIWSFHLCKVGQETPDKWVHHTGDDGGHDFKFFWHPLAKPVHSEWHEVFQGALAFIRTALTNHSSGPAKAGN</sequence>
<dbReference type="AlphaFoldDB" id="A0ABD7E2V6"/>
<evidence type="ECO:0000259" key="3">
    <source>
        <dbReference type="PROSITE" id="PS51462"/>
    </source>
</evidence>
<evidence type="ECO:0000313" key="4">
    <source>
        <dbReference type="EMBL" id="QSL95061.1"/>
    </source>
</evidence>
<gene>
    <name evidence="4" type="ORF">JWV26_00260</name>
</gene>
<keyword evidence="2" id="KW-0378">Hydrolase</keyword>
<name>A0ABD7E2V6_9GAMM</name>
<dbReference type="InterPro" id="IPR020084">
    <property type="entry name" value="NUDIX_hydrolase_CS"/>
</dbReference>
<feature type="domain" description="Nudix hydrolase" evidence="3">
    <location>
        <begin position="2"/>
        <end position="131"/>
    </location>
</feature>
<dbReference type="PROSITE" id="PS51462">
    <property type="entry name" value="NUDIX"/>
    <property type="match status" value="1"/>
</dbReference>
<dbReference type="InterPro" id="IPR015797">
    <property type="entry name" value="NUDIX_hydrolase-like_dom_sf"/>
</dbReference>
<dbReference type="CDD" id="cd04663">
    <property type="entry name" value="NUDIX_Hydrolase"/>
    <property type="match status" value="1"/>
</dbReference>
<accession>A0ABD7E2V6</accession>
<proteinExistence type="predicted"/>
<evidence type="ECO:0000256" key="1">
    <source>
        <dbReference type="ARBA" id="ARBA00001946"/>
    </source>
</evidence>
<dbReference type="PROSITE" id="PS00893">
    <property type="entry name" value="NUDIX_BOX"/>
    <property type="match status" value="1"/>
</dbReference>
<dbReference type="KEGG" id="pty:JWV26_00260"/>
<reference evidence="4 5" key="1">
    <citation type="submission" date="2021-02" db="EMBL/GenBank/DDBJ databases">
        <title>Whole genome sequencing of Pseudomonas alcaliphila strain SM2.</title>
        <authorList>
            <person name="Alshamsi M.S."/>
            <person name="Sudalaimuthuasari N."/>
            <person name="Kundu B."/>
            <person name="AlMaskari R.S."/>
            <person name="Elmahi Y."/>
            <person name="Mundra S."/>
            <person name="Chandran S."/>
            <person name="Malik S."/>
            <person name="Hazzouri K.M."/>
            <person name="Amiri K.M.A."/>
        </authorList>
    </citation>
    <scope>NUCLEOTIDE SEQUENCE [LARGE SCALE GENOMIC DNA]</scope>
    <source>
        <strain evidence="4 5">SM2</strain>
    </source>
</reference>
<organism evidence="4 5">
    <name type="scientific">Ectopseudomonas toyotomiensis</name>
    <dbReference type="NCBI Taxonomy" id="554344"/>
    <lineage>
        <taxon>Bacteria</taxon>
        <taxon>Pseudomonadati</taxon>
        <taxon>Pseudomonadota</taxon>
        <taxon>Gammaproteobacteria</taxon>
        <taxon>Pseudomonadales</taxon>
        <taxon>Pseudomonadaceae</taxon>
        <taxon>Ectopseudomonas</taxon>
    </lineage>
</organism>
<dbReference type="GO" id="GO:0016787">
    <property type="term" value="F:hydrolase activity"/>
    <property type="evidence" value="ECO:0007669"/>
    <property type="project" value="UniProtKB-KW"/>
</dbReference>
<dbReference type="InterPro" id="IPR000086">
    <property type="entry name" value="NUDIX_hydrolase_dom"/>
</dbReference>
<dbReference type="RefSeq" id="WP_074916248.1">
    <property type="nucleotide sequence ID" value="NZ_CP070505.1"/>
</dbReference>